<dbReference type="InterPro" id="IPR011704">
    <property type="entry name" value="ATPase_dyneun-rel_AAA"/>
</dbReference>
<dbReference type="PANTHER" id="PTHR37291:SF1">
    <property type="entry name" value="TYPE IV METHYL-DIRECTED RESTRICTION ENZYME ECOKMCRB SUBUNIT"/>
    <property type="match status" value="1"/>
</dbReference>
<evidence type="ECO:0000313" key="2">
    <source>
        <dbReference type="EMBL" id="MBB5635153.1"/>
    </source>
</evidence>
<name>A0A7W9DXP2_9SPHI</name>
<evidence type="ECO:0000259" key="1">
    <source>
        <dbReference type="Pfam" id="PF07728"/>
    </source>
</evidence>
<dbReference type="EMBL" id="JACHCE010000001">
    <property type="protein sequence ID" value="MBB5635153.1"/>
    <property type="molecule type" value="Genomic_DNA"/>
</dbReference>
<dbReference type="Proteomes" id="UP000537204">
    <property type="component" value="Unassembled WGS sequence"/>
</dbReference>
<reference evidence="2 3" key="1">
    <citation type="submission" date="2020-08" db="EMBL/GenBank/DDBJ databases">
        <title>Genomic Encyclopedia of Type Strains, Phase IV (KMG-V): Genome sequencing to study the core and pangenomes of soil and plant-associated prokaryotes.</title>
        <authorList>
            <person name="Whitman W."/>
        </authorList>
    </citation>
    <scope>NUCLEOTIDE SEQUENCE [LARGE SCALE GENOMIC DNA]</scope>
    <source>
        <strain evidence="2 3">S3M1</strain>
    </source>
</reference>
<dbReference type="AlphaFoldDB" id="A0A7W9DXP2"/>
<sequence>MIPENITKNHIIEAINYINNNDIEYAHATSSVWDLIYEKKSYSPKHTIAIANEIANNQFLEYKDFTTDTARKFLQKMGDEFQIVKKDDDPVKELVENYKDHLIRNRLKDELYKWELIAEYRGRPHLGAPDFDQEIRSINYKNLIFHSGFGVRNRLGKNKPEEYRDAFKILFDERITLENRISEFGRVISSICSALGTANQHHHDERTMSAFLTFYNPEKYALYKNSFYRKFCELLNEWPAKMGNKYPHYLSLLKAFIQKYIDTDEELLKIYKEILPGNVYQDTNHHLLAQDILYTMLDRGKITFTDIIEDLKQNLLEDVSVLSTFSFAEISDHGLAPKPKKHTYVWISDTDKIIGREEAHYEISIRTRNGKVNHLFVDLHFEGANQYKYKQSTVILPDQCEWFNWMGGFSIGFKEGISTDDPDLPGKIKEQLIYLETTVGDRIRTILLNKNKNEIYVNNSMNMSLNQILYGPPGTGKTFATIDRAIAIINPDFYDEVKQMAGTEPEKRAALTREFRKLLIKDWDNDIDGQIVFTTFHQNMSYEDFIEGIKPETIDQQVTYKIEDGIFKRLCAKAVERRALTKFDDSYSQFVEDVENKGFIELVTPVHKKRFHVSIAMNETSVVTPQNDNSSDKEVTKTMVRKYMEDNEIIDWKSYTVPIGEYIKMNFEKVIDNSKKKFVLIIDEINRGNVSSIFGELITLIEKSKRYGGTEELEVILPYSKEPFFVPDNVYIIGTMNTADRSVEALDTALRRRFIFSEMMPDSRLLEDSFVELSDGHIHLKVLLELINKRLIILLDKDHQIGHAYFMGIKTLADLNQVFEYSIIPLLQEYFYGDFGKIGLVLGNSFVEKHHHNLASFANFQDYDPSRIDSFIDRYTYVIRPKNEWDFKSI</sequence>
<feature type="domain" description="ATPase dynein-related AAA" evidence="1">
    <location>
        <begin position="634"/>
        <end position="754"/>
    </location>
</feature>
<organism evidence="2 3">
    <name type="scientific">Pedobacter cryoconitis</name>
    <dbReference type="NCBI Taxonomy" id="188932"/>
    <lineage>
        <taxon>Bacteria</taxon>
        <taxon>Pseudomonadati</taxon>
        <taxon>Bacteroidota</taxon>
        <taxon>Sphingobacteriia</taxon>
        <taxon>Sphingobacteriales</taxon>
        <taxon>Sphingobacteriaceae</taxon>
        <taxon>Pedobacter</taxon>
    </lineage>
</organism>
<dbReference type="GO" id="GO:0005524">
    <property type="term" value="F:ATP binding"/>
    <property type="evidence" value="ECO:0007669"/>
    <property type="project" value="InterPro"/>
</dbReference>
<gene>
    <name evidence="2" type="ORF">HDE68_001038</name>
</gene>
<dbReference type="InterPro" id="IPR027417">
    <property type="entry name" value="P-loop_NTPase"/>
</dbReference>
<keyword evidence="2" id="KW-0378">Hydrolase</keyword>
<dbReference type="EC" id="3.1.21.-" evidence="2"/>
<dbReference type="SUPFAM" id="SSF52540">
    <property type="entry name" value="P-loop containing nucleoside triphosphate hydrolases"/>
    <property type="match status" value="1"/>
</dbReference>
<dbReference type="Gene3D" id="3.40.50.300">
    <property type="entry name" value="P-loop containing nucleotide triphosphate hydrolases"/>
    <property type="match status" value="1"/>
</dbReference>
<dbReference type="Pfam" id="PF07728">
    <property type="entry name" value="AAA_5"/>
    <property type="match status" value="1"/>
</dbReference>
<protein>
    <submittedName>
        <fullName evidence="2">5-methylcytosine-specific restriction protein B</fullName>
        <ecNumber evidence="2">3.1.21.-</ecNumber>
    </submittedName>
</protein>
<evidence type="ECO:0000313" key="3">
    <source>
        <dbReference type="Proteomes" id="UP000537204"/>
    </source>
</evidence>
<dbReference type="RefSeq" id="WP_221300667.1">
    <property type="nucleotide sequence ID" value="NZ_JACHCE010000001.1"/>
</dbReference>
<dbReference type="GO" id="GO:0016887">
    <property type="term" value="F:ATP hydrolysis activity"/>
    <property type="evidence" value="ECO:0007669"/>
    <property type="project" value="InterPro"/>
</dbReference>
<accession>A0A7W9DXP2</accession>
<comment type="caution">
    <text evidence="2">The sequence shown here is derived from an EMBL/GenBank/DDBJ whole genome shotgun (WGS) entry which is preliminary data.</text>
</comment>
<proteinExistence type="predicted"/>
<dbReference type="InterPro" id="IPR052934">
    <property type="entry name" value="Methyl-DNA_Rec/Restrict_Enz"/>
</dbReference>
<dbReference type="PANTHER" id="PTHR37291">
    <property type="entry name" value="5-METHYLCYTOSINE-SPECIFIC RESTRICTION ENZYME B"/>
    <property type="match status" value="1"/>
</dbReference>